<accession>A0A550BZS0</accession>
<feature type="region of interest" description="Disordered" evidence="1">
    <location>
        <begin position="75"/>
        <end position="99"/>
    </location>
</feature>
<sequence>GSRVEGSSDMLSEVHGTGRHVIPACKLGQCVSPAALFRLWTDRSRTEHPDDEDTVDPVSPRTSLAALILPSPSLNTQGEGGFNARQRNSQRKRSLKPSLARTAISCHDHKSRGADLVALTPLPQHIATCGPHSQLVIACKRGEAGLPRSMICYLLTIVQSSSRCVPRHPSPSLQL</sequence>
<evidence type="ECO:0000313" key="2">
    <source>
        <dbReference type="EMBL" id="TRM58034.1"/>
    </source>
</evidence>
<evidence type="ECO:0000256" key="1">
    <source>
        <dbReference type="SAM" id="MobiDB-lite"/>
    </source>
</evidence>
<protein>
    <submittedName>
        <fullName evidence="2">Uncharacterized protein</fullName>
    </submittedName>
</protein>
<comment type="caution">
    <text evidence="2">The sequence shown here is derived from an EMBL/GenBank/DDBJ whole genome shotgun (WGS) entry which is preliminary data.</text>
</comment>
<feature type="non-terminal residue" evidence="2">
    <location>
        <position position="1"/>
    </location>
</feature>
<dbReference type="EMBL" id="VDMD01000040">
    <property type="protein sequence ID" value="TRM58034.1"/>
    <property type="molecule type" value="Genomic_DNA"/>
</dbReference>
<proteinExistence type="predicted"/>
<keyword evidence="3" id="KW-1185">Reference proteome</keyword>
<organism evidence="2 3">
    <name type="scientific">Schizophyllum amplum</name>
    <dbReference type="NCBI Taxonomy" id="97359"/>
    <lineage>
        <taxon>Eukaryota</taxon>
        <taxon>Fungi</taxon>
        <taxon>Dikarya</taxon>
        <taxon>Basidiomycota</taxon>
        <taxon>Agaricomycotina</taxon>
        <taxon>Agaricomycetes</taxon>
        <taxon>Agaricomycetidae</taxon>
        <taxon>Agaricales</taxon>
        <taxon>Schizophyllaceae</taxon>
        <taxon>Schizophyllum</taxon>
    </lineage>
</organism>
<name>A0A550BZS0_9AGAR</name>
<gene>
    <name evidence="2" type="ORF">BD626DRAFT_513080</name>
</gene>
<evidence type="ECO:0000313" key="3">
    <source>
        <dbReference type="Proteomes" id="UP000320762"/>
    </source>
</evidence>
<reference evidence="2 3" key="1">
    <citation type="journal article" date="2019" name="New Phytol.">
        <title>Comparative genomics reveals unique wood-decay strategies and fruiting body development in the Schizophyllaceae.</title>
        <authorList>
            <person name="Almasi E."/>
            <person name="Sahu N."/>
            <person name="Krizsan K."/>
            <person name="Balint B."/>
            <person name="Kovacs G.M."/>
            <person name="Kiss B."/>
            <person name="Cseklye J."/>
            <person name="Drula E."/>
            <person name="Henrissat B."/>
            <person name="Nagy I."/>
            <person name="Chovatia M."/>
            <person name="Adam C."/>
            <person name="LaButti K."/>
            <person name="Lipzen A."/>
            <person name="Riley R."/>
            <person name="Grigoriev I.V."/>
            <person name="Nagy L.G."/>
        </authorList>
    </citation>
    <scope>NUCLEOTIDE SEQUENCE [LARGE SCALE GENOMIC DNA]</scope>
    <source>
        <strain evidence="2 3">NL-1724</strain>
    </source>
</reference>
<dbReference type="AlphaFoldDB" id="A0A550BZS0"/>
<dbReference type="Proteomes" id="UP000320762">
    <property type="component" value="Unassembled WGS sequence"/>
</dbReference>